<sequence>MRIRIPNLHYIAAAVLFLAALTTAIPTNTSHLTPRDTYETKNICLTELGAKTHASSFCNHKWNTPSTQSHTYFLYTAEFKELKAQPKYKGADGVKIRKAACKVYEENWRLGACKEGRGNRWLCCEVNRVDLGRHEDGIEGWGRGLGKEELWVAGKVLSLDLLRVHRNILLFEHSVLS</sequence>
<dbReference type="EMBL" id="ML977561">
    <property type="protein sequence ID" value="KAF2006037.1"/>
    <property type="molecule type" value="Genomic_DNA"/>
</dbReference>
<proteinExistence type="predicted"/>
<feature type="signal peptide" evidence="1">
    <location>
        <begin position="1"/>
        <end position="24"/>
    </location>
</feature>
<accession>A0A6A5WWP8</accession>
<feature type="chain" id="PRO_5025675231" description="Cyanovirin-N domain-containing protein" evidence="1">
    <location>
        <begin position="25"/>
        <end position="177"/>
    </location>
</feature>
<keyword evidence="3" id="KW-1185">Reference proteome</keyword>
<protein>
    <recommendedName>
        <fullName evidence="4">Cyanovirin-N domain-containing protein</fullName>
    </recommendedName>
</protein>
<evidence type="ECO:0000313" key="2">
    <source>
        <dbReference type="EMBL" id="KAF2006037.1"/>
    </source>
</evidence>
<dbReference type="AlphaFoldDB" id="A0A6A5WWP8"/>
<keyword evidence="1" id="KW-0732">Signal</keyword>
<gene>
    <name evidence="2" type="ORF">P154DRAFT_570767</name>
</gene>
<evidence type="ECO:0000313" key="3">
    <source>
        <dbReference type="Proteomes" id="UP000799779"/>
    </source>
</evidence>
<evidence type="ECO:0000256" key="1">
    <source>
        <dbReference type="SAM" id="SignalP"/>
    </source>
</evidence>
<dbReference type="Proteomes" id="UP000799779">
    <property type="component" value="Unassembled WGS sequence"/>
</dbReference>
<name>A0A6A5WWP8_9PLEO</name>
<evidence type="ECO:0008006" key="4">
    <source>
        <dbReference type="Google" id="ProtNLM"/>
    </source>
</evidence>
<organism evidence="2 3">
    <name type="scientific">Amniculicola lignicola CBS 123094</name>
    <dbReference type="NCBI Taxonomy" id="1392246"/>
    <lineage>
        <taxon>Eukaryota</taxon>
        <taxon>Fungi</taxon>
        <taxon>Dikarya</taxon>
        <taxon>Ascomycota</taxon>
        <taxon>Pezizomycotina</taxon>
        <taxon>Dothideomycetes</taxon>
        <taxon>Pleosporomycetidae</taxon>
        <taxon>Pleosporales</taxon>
        <taxon>Amniculicolaceae</taxon>
        <taxon>Amniculicola</taxon>
    </lineage>
</organism>
<reference evidence="2" key="1">
    <citation type="journal article" date="2020" name="Stud. Mycol.">
        <title>101 Dothideomycetes genomes: a test case for predicting lifestyles and emergence of pathogens.</title>
        <authorList>
            <person name="Haridas S."/>
            <person name="Albert R."/>
            <person name="Binder M."/>
            <person name="Bloem J."/>
            <person name="Labutti K."/>
            <person name="Salamov A."/>
            <person name="Andreopoulos B."/>
            <person name="Baker S."/>
            <person name="Barry K."/>
            <person name="Bills G."/>
            <person name="Bluhm B."/>
            <person name="Cannon C."/>
            <person name="Castanera R."/>
            <person name="Culley D."/>
            <person name="Daum C."/>
            <person name="Ezra D."/>
            <person name="Gonzalez J."/>
            <person name="Henrissat B."/>
            <person name="Kuo A."/>
            <person name="Liang C."/>
            <person name="Lipzen A."/>
            <person name="Lutzoni F."/>
            <person name="Magnuson J."/>
            <person name="Mondo S."/>
            <person name="Nolan M."/>
            <person name="Ohm R."/>
            <person name="Pangilinan J."/>
            <person name="Park H.-J."/>
            <person name="Ramirez L."/>
            <person name="Alfaro M."/>
            <person name="Sun H."/>
            <person name="Tritt A."/>
            <person name="Yoshinaga Y."/>
            <person name="Zwiers L.-H."/>
            <person name="Turgeon B."/>
            <person name="Goodwin S."/>
            <person name="Spatafora J."/>
            <person name="Crous P."/>
            <person name="Grigoriev I."/>
        </authorList>
    </citation>
    <scope>NUCLEOTIDE SEQUENCE</scope>
    <source>
        <strain evidence="2">CBS 123094</strain>
    </source>
</reference>